<name>A0A5N6V6Q0_ASPTM</name>
<proteinExistence type="predicted"/>
<sequence length="74" mass="8479">MLPKIMLVYILQFYTLRHPCVSAIFRRLCYRLVLSTLQVYIYELCKCNGVHLLSGTRSTMIYQGFISTGVVSGV</sequence>
<evidence type="ECO:0000313" key="1">
    <source>
        <dbReference type="EMBL" id="KAE8166483.1"/>
    </source>
</evidence>
<gene>
    <name evidence="1" type="ORF">BDV40DRAFT_6012</name>
</gene>
<evidence type="ECO:0000313" key="2">
    <source>
        <dbReference type="Proteomes" id="UP000326950"/>
    </source>
</evidence>
<reference evidence="1 2" key="1">
    <citation type="submission" date="2019-04" db="EMBL/GenBank/DDBJ databases">
        <title>Friends and foes A comparative genomics study of 23 Aspergillus species from section Flavi.</title>
        <authorList>
            <consortium name="DOE Joint Genome Institute"/>
            <person name="Kjaerbolling I."/>
            <person name="Vesth T."/>
            <person name="Frisvad J.C."/>
            <person name="Nybo J.L."/>
            <person name="Theobald S."/>
            <person name="Kildgaard S."/>
            <person name="Isbrandt T."/>
            <person name="Kuo A."/>
            <person name="Sato A."/>
            <person name="Lyhne E.K."/>
            <person name="Kogle M.E."/>
            <person name="Wiebenga A."/>
            <person name="Kun R.S."/>
            <person name="Lubbers R.J."/>
            <person name="Makela M.R."/>
            <person name="Barry K."/>
            <person name="Chovatia M."/>
            <person name="Clum A."/>
            <person name="Daum C."/>
            <person name="Haridas S."/>
            <person name="He G."/>
            <person name="LaButti K."/>
            <person name="Lipzen A."/>
            <person name="Mondo S."/>
            <person name="Riley R."/>
            <person name="Salamov A."/>
            <person name="Simmons B.A."/>
            <person name="Magnuson J.K."/>
            <person name="Henrissat B."/>
            <person name="Mortensen U.H."/>
            <person name="Larsen T.O."/>
            <person name="Devries R.P."/>
            <person name="Grigoriev I.V."/>
            <person name="Machida M."/>
            <person name="Baker S.E."/>
            <person name="Andersen M.R."/>
        </authorList>
    </citation>
    <scope>NUCLEOTIDE SEQUENCE [LARGE SCALE GENOMIC DNA]</scope>
    <source>
        <strain evidence="1 2">CBS 117626</strain>
    </source>
</reference>
<dbReference type="AlphaFoldDB" id="A0A5N6V6Q0"/>
<accession>A0A5N6V6Q0</accession>
<organism evidence="1 2">
    <name type="scientific">Aspergillus tamarii</name>
    <dbReference type="NCBI Taxonomy" id="41984"/>
    <lineage>
        <taxon>Eukaryota</taxon>
        <taxon>Fungi</taxon>
        <taxon>Dikarya</taxon>
        <taxon>Ascomycota</taxon>
        <taxon>Pezizomycotina</taxon>
        <taxon>Eurotiomycetes</taxon>
        <taxon>Eurotiomycetidae</taxon>
        <taxon>Eurotiales</taxon>
        <taxon>Aspergillaceae</taxon>
        <taxon>Aspergillus</taxon>
        <taxon>Aspergillus subgen. Circumdati</taxon>
    </lineage>
</organism>
<dbReference type="EMBL" id="ML738594">
    <property type="protein sequence ID" value="KAE8166483.1"/>
    <property type="molecule type" value="Genomic_DNA"/>
</dbReference>
<dbReference type="Proteomes" id="UP000326950">
    <property type="component" value="Unassembled WGS sequence"/>
</dbReference>
<protein>
    <submittedName>
        <fullName evidence="1">Uncharacterized protein</fullName>
    </submittedName>
</protein>
<keyword evidence="2" id="KW-1185">Reference proteome</keyword>